<reference evidence="9" key="1">
    <citation type="submission" date="2011-10" db="EMBL/GenBank/DDBJ databases">
        <authorList>
            <consortium name="Soft-shell Turtle Genome Consortium"/>
        </authorList>
    </citation>
    <scope>NUCLEOTIDE SEQUENCE [LARGE SCALE GENOMIC DNA]</scope>
    <source>
        <strain evidence="9">Daiwa-1</strain>
    </source>
</reference>
<dbReference type="GeneTree" id="ENSGT01020000230389"/>
<reference evidence="8" key="4">
    <citation type="submission" date="2025-09" db="UniProtKB">
        <authorList>
            <consortium name="Ensembl"/>
        </authorList>
    </citation>
    <scope>IDENTIFICATION</scope>
</reference>
<evidence type="ECO:0000259" key="7">
    <source>
        <dbReference type="PROSITE" id="PS50240"/>
    </source>
</evidence>
<dbReference type="InterPro" id="IPR009003">
    <property type="entry name" value="Peptidase_S1_PA"/>
</dbReference>
<dbReference type="PROSITE" id="PS50240">
    <property type="entry name" value="TRYPSIN_DOM"/>
    <property type="match status" value="1"/>
</dbReference>
<dbReference type="FunFam" id="2.40.10.10:FF:000010">
    <property type="entry name" value="Kallikrein related peptidase 11"/>
    <property type="match status" value="1"/>
</dbReference>
<dbReference type="InterPro" id="IPR001254">
    <property type="entry name" value="Trypsin_dom"/>
</dbReference>
<dbReference type="PANTHER" id="PTHR24271:SF60">
    <property type="entry name" value="KALLIKREIN-15"/>
    <property type="match status" value="1"/>
</dbReference>
<organism evidence="8 9">
    <name type="scientific">Pelodiscus sinensis</name>
    <name type="common">Chinese softshell turtle</name>
    <name type="synonym">Trionyx sinensis</name>
    <dbReference type="NCBI Taxonomy" id="13735"/>
    <lineage>
        <taxon>Eukaryota</taxon>
        <taxon>Metazoa</taxon>
        <taxon>Chordata</taxon>
        <taxon>Craniata</taxon>
        <taxon>Vertebrata</taxon>
        <taxon>Euteleostomi</taxon>
        <taxon>Archelosauria</taxon>
        <taxon>Testudinata</taxon>
        <taxon>Testudines</taxon>
        <taxon>Cryptodira</taxon>
        <taxon>Trionychia</taxon>
        <taxon>Trionychidae</taxon>
        <taxon>Pelodiscus</taxon>
    </lineage>
</organism>
<evidence type="ECO:0000256" key="3">
    <source>
        <dbReference type="ARBA" id="ARBA00022801"/>
    </source>
</evidence>
<keyword evidence="9" id="KW-1185">Reference proteome</keyword>
<evidence type="ECO:0000313" key="9">
    <source>
        <dbReference type="Proteomes" id="UP000007267"/>
    </source>
</evidence>
<accession>K7F9Y1</accession>
<protein>
    <submittedName>
        <fullName evidence="8">Kallikrein-15-like</fullName>
    </submittedName>
</protein>
<keyword evidence="2 6" id="KW-0645">Protease</keyword>
<dbReference type="CDD" id="cd00190">
    <property type="entry name" value="Tryp_SPc"/>
    <property type="match status" value="1"/>
</dbReference>
<dbReference type="PANTHER" id="PTHR24271">
    <property type="entry name" value="KALLIKREIN-RELATED"/>
    <property type="match status" value="1"/>
</dbReference>
<dbReference type="EMBL" id="AGCU01127026">
    <property type="status" value="NOT_ANNOTATED_CDS"/>
    <property type="molecule type" value="Genomic_DNA"/>
</dbReference>
<proteinExistence type="inferred from homology"/>
<dbReference type="STRING" id="13735.ENSPSIP00000004841"/>
<sequence>QPCIFDRSRYNCGATLISQRWVLTAAHCHTGPIHVRLGKYNLYTREGSEQHRAVAKALIHPGYNCTDHNNDIMLLKLHTPAALNRYVQPLGLASRCAEPGKQCSISGWSNAINAQENVSVILYCSTVHTISDEQCAADFPGHVNGNMLCAGLRGGGTDSCEGDSGGPLVCDGKLQGVVSWGDVPCLSTLKPGVYMNVCKYYNWLLATMWAN</sequence>
<evidence type="ECO:0000256" key="5">
    <source>
        <dbReference type="ARBA" id="ARBA00023157"/>
    </source>
</evidence>
<dbReference type="InterPro" id="IPR033116">
    <property type="entry name" value="TRYPSIN_SER"/>
</dbReference>
<dbReference type="InterPro" id="IPR043504">
    <property type="entry name" value="Peptidase_S1_PA_chymotrypsin"/>
</dbReference>
<reference evidence="9" key="2">
    <citation type="journal article" date="2013" name="Nat. Genet.">
        <title>The draft genomes of soft-shell turtle and green sea turtle yield insights into the development and evolution of the turtle-specific body plan.</title>
        <authorList>
            <person name="Wang Z."/>
            <person name="Pascual-Anaya J."/>
            <person name="Zadissa A."/>
            <person name="Li W."/>
            <person name="Niimura Y."/>
            <person name="Huang Z."/>
            <person name="Li C."/>
            <person name="White S."/>
            <person name="Xiong Z."/>
            <person name="Fang D."/>
            <person name="Wang B."/>
            <person name="Ming Y."/>
            <person name="Chen Y."/>
            <person name="Zheng Y."/>
            <person name="Kuraku S."/>
            <person name="Pignatelli M."/>
            <person name="Herrero J."/>
            <person name="Beal K."/>
            <person name="Nozawa M."/>
            <person name="Li Q."/>
            <person name="Wang J."/>
            <person name="Zhang H."/>
            <person name="Yu L."/>
            <person name="Shigenobu S."/>
            <person name="Wang J."/>
            <person name="Liu J."/>
            <person name="Flicek P."/>
            <person name="Searle S."/>
            <person name="Wang J."/>
            <person name="Kuratani S."/>
            <person name="Yin Y."/>
            <person name="Aken B."/>
            <person name="Zhang G."/>
            <person name="Irie N."/>
        </authorList>
    </citation>
    <scope>NUCLEOTIDE SEQUENCE [LARGE SCALE GENOMIC DNA]</scope>
    <source>
        <strain evidence="9">Daiwa-1</strain>
    </source>
</reference>
<dbReference type="PROSITE" id="PS00134">
    <property type="entry name" value="TRYPSIN_HIS"/>
    <property type="match status" value="1"/>
</dbReference>
<dbReference type="eggNOG" id="KOG3627">
    <property type="taxonomic scope" value="Eukaryota"/>
</dbReference>
<dbReference type="SMART" id="SM00020">
    <property type="entry name" value="Tryp_SPc"/>
    <property type="match status" value="1"/>
</dbReference>
<dbReference type="PRINTS" id="PR00722">
    <property type="entry name" value="CHYMOTRYPSIN"/>
</dbReference>
<dbReference type="AlphaFoldDB" id="K7F9Y1"/>
<evidence type="ECO:0000256" key="1">
    <source>
        <dbReference type="ARBA" id="ARBA00009228"/>
    </source>
</evidence>
<evidence type="ECO:0000256" key="4">
    <source>
        <dbReference type="ARBA" id="ARBA00022825"/>
    </source>
</evidence>
<dbReference type="OMA" id="IISDASC"/>
<dbReference type="EMBL" id="AGCU01127027">
    <property type="status" value="NOT_ANNOTATED_CDS"/>
    <property type="molecule type" value="Genomic_DNA"/>
</dbReference>
<comment type="similarity">
    <text evidence="1">Belongs to the peptidase S1 family. Snake venom subfamily.</text>
</comment>
<dbReference type="GO" id="GO:0004252">
    <property type="term" value="F:serine-type endopeptidase activity"/>
    <property type="evidence" value="ECO:0007669"/>
    <property type="project" value="InterPro"/>
</dbReference>
<feature type="domain" description="Peptidase S1" evidence="7">
    <location>
        <begin position="1"/>
        <end position="209"/>
    </location>
</feature>
<dbReference type="InterPro" id="IPR001314">
    <property type="entry name" value="Peptidase_S1A"/>
</dbReference>
<dbReference type="InterPro" id="IPR018114">
    <property type="entry name" value="TRYPSIN_HIS"/>
</dbReference>
<dbReference type="GO" id="GO:0030141">
    <property type="term" value="C:secretory granule"/>
    <property type="evidence" value="ECO:0007669"/>
    <property type="project" value="TreeGrafter"/>
</dbReference>
<evidence type="ECO:0000313" key="8">
    <source>
        <dbReference type="Ensembl" id="ENSPSIP00000004841.1"/>
    </source>
</evidence>
<keyword evidence="3 6" id="KW-0378">Hydrolase</keyword>
<dbReference type="PROSITE" id="PS00135">
    <property type="entry name" value="TRYPSIN_SER"/>
    <property type="match status" value="1"/>
</dbReference>
<dbReference type="HOGENOM" id="CLU_006842_7_0_1"/>
<reference evidence="8" key="3">
    <citation type="submission" date="2025-08" db="UniProtKB">
        <authorList>
            <consortium name="Ensembl"/>
        </authorList>
    </citation>
    <scope>IDENTIFICATION</scope>
</reference>
<keyword evidence="4 6" id="KW-0720">Serine protease</keyword>
<evidence type="ECO:0000256" key="6">
    <source>
        <dbReference type="RuleBase" id="RU363034"/>
    </source>
</evidence>
<dbReference type="Ensembl" id="ENSPSIT00000004868.1">
    <property type="protein sequence ID" value="ENSPSIP00000004841.1"/>
    <property type="gene ID" value="ENSPSIG00000004520.1"/>
</dbReference>
<dbReference type="SUPFAM" id="SSF50494">
    <property type="entry name" value="Trypsin-like serine proteases"/>
    <property type="match status" value="1"/>
</dbReference>
<dbReference type="Gene3D" id="2.40.10.10">
    <property type="entry name" value="Trypsin-like serine proteases"/>
    <property type="match status" value="2"/>
</dbReference>
<dbReference type="Proteomes" id="UP000007267">
    <property type="component" value="Unassembled WGS sequence"/>
</dbReference>
<name>K7F9Y1_PELSI</name>
<evidence type="ECO:0000256" key="2">
    <source>
        <dbReference type="ARBA" id="ARBA00022670"/>
    </source>
</evidence>
<dbReference type="Pfam" id="PF00089">
    <property type="entry name" value="Trypsin"/>
    <property type="match status" value="1"/>
</dbReference>
<dbReference type="GO" id="GO:0006508">
    <property type="term" value="P:proteolysis"/>
    <property type="evidence" value="ECO:0007669"/>
    <property type="project" value="UniProtKB-KW"/>
</dbReference>
<keyword evidence="5" id="KW-1015">Disulfide bond</keyword>